<dbReference type="InterPro" id="IPR036412">
    <property type="entry name" value="HAD-like_sf"/>
</dbReference>
<reference evidence="1 2" key="2">
    <citation type="submission" date="2018-06" db="EMBL/GenBank/DDBJ databases">
        <title>Metagenomic assembly of (sub)arctic Cyanobacteria and their associated microbiome from non-axenic cultures.</title>
        <authorList>
            <person name="Baurain D."/>
        </authorList>
    </citation>
    <scope>NUCLEOTIDE SEQUENCE [LARGE SCALE GENOMIC DNA]</scope>
    <source>
        <strain evidence="1">ULC129bin1</strain>
    </source>
</reference>
<proteinExistence type="predicted"/>
<dbReference type="Gene3D" id="3.40.50.1000">
    <property type="entry name" value="HAD superfamily/HAD-like"/>
    <property type="match status" value="1"/>
</dbReference>
<dbReference type="PANTHER" id="PTHR43434:SF1">
    <property type="entry name" value="PHOSPHOGLYCOLATE PHOSPHATASE"/>
    <property type="match status" value="1"/>
</dbReference>
<comment type="caution">
    <text evidence="1">The sequence shown here is derived from an EMBL/GenBank/DDBJ whole genome shotgun (WGS) entry which is preliminary data.</text>
</comment>
<name>A0A2W4UGR3_9CYAN</name>
<organism evidence="1 2">
    <name type="scientific">Leptolyngbya foveolarum</name>
    <dbReference type="NCBI Taxonomy" id="47253"/>
    <lineage>
        <taxon>Bacteria</taxon>
        <taxon>Bacillati</taxon>
        <taxon>Cyanobacteriota</taxon>
        <taxon>Cyanophyceae</taxon>
        <taxon>Leptolyngbyales</taxon>
        <taxon>Leptolyngbyaceae</taxon>
        <taxon>Leptolyngbya group</taxon>
        <taxon>Leptolyngbya</taxon>
    </lineage>
</organism>
<keyword evidence="1" id="KW-0378">Hydrolase</keyword>
<sequence>MATIRCCGHLFQNISAVLFDKDGTLATVENYLIALGQERTRQIDLVVPGVANGIAAAMGITEKMIDPTGLMAIASRKENEVAAAAYVAATGKGWMASLSIVRAAFDCAEAQLPPKVSQTPLTVGGRSLISQLRATEIKVGIVSSDTHAAVGEFISHHDLTSEIDWYCGASTATPEKTAPGFLSFACTVIGQPPGQTLVIGDSAADLSLANQGAAGFLAMVGAWRSPPVVPGAQIIIHQLSQVECFD</sequence>
<dbReference type="InterPro" id="IPR050155">
    <property type="entry name" value="HAD-like_hydrolase_sf"/>
</dbReference>
<dbReference type="PANTHER" id="PTHR43434">
    <property type="entry name" value="PHOSPHOGLYCOLATE PHOSPHATASE"/>
    <property type="match status" value="1"/>
</dbReference>
<gene>
    <name evidence="1" type="ORF">DCF25_09955</name>
</gene>
<dbReference type="AlphaFoldDB" id="A0A2W4UGR3"/>
<dbReference type="SUPFAM" id="SSF56784">
    <property type="entry name" value="HAD-like"/>
    <property type="match status" value="1"/>
</dbReference>
<dbReference type="EMBL" id="QBMC01000056">
    <property type="protein sequence ID" value="PZO18280.1"/>
    <property type="molecule type" value="Genomic_DNA"/>
</dbReference>
<protein>
    <submittedName>
        <fullName evidence="1">HAD family hydrolase</fullName>
    </submittedName>
</protein>
<dbReference type="InterPro" id="IPR023198">
    <property type="entry name" value="PGP-like_dom2"/>
</dbReference>
<dbReference type="InterPro" id="IPR023214">
    <property type="entry name" value="HAD_sf"/>
</dbReference>
<dbReference type="Proteomes" id="UP000249354">
    <property type="component" value="Unassembled WGS sequence"/>
</dbReference>
<dbReference type="Pfam" id="PF00702">
    <property type="entry name" value="Hydrolase"/>
    <property type="match status" value="1"/>
</dbReference>
<dbReference type="GO" id="GO:0005829">
    <property type="term" value="C:cytosol"/>
    <property type="evidence" value="ECO:0007669"/>
    <property type="project" value="TreeGrafter"/>
</dbReference>
<dbReference type="GO" id="GO:0008967">
    <property type="term" value="F:phosphoglycolate phosphatase activity"/>
    <property type="evidence" value="ECO:0007669"/>
    <property type="project" value="TreeGrafter"/>
</dbReference>
<evidence type="ECO:0000313" key="1">
    <source>
        <dbReference type="EMBL" id="PZO18280.1"/>
    </source>
</evidence>
<dbReference type="Gene3D" id="1.10.150.240">
    <property type="entry name" value="Putative phosphatase, domain 2"/>
    <property type="match status" value="1"/>
</dbReference>
<reference evidence="2" key="1">
    <citation type="submission" date="2018-04" db="EMBL/GenBank/DDBJ databases">
        <authorList>
            <person name="Cornet L."/>
        </authorList>
    </citation>
    <scope>NUCLEOTIDE SEQUENCE [LARGE SCALE GENOMIC DNA]</scope>
</reference>
<dbReference type="GO" id="GO:0006281">
    <property type="term" value="P:DNA repair"/>
    <property type="evidence" value="ECO:0007669"/>
    <property type="project" value="TreeGrafter"/>
</dbReference>
<accession>A0A2W4UGR3</accession>
<dbReference type="CDD" id="cd01427">
    <property type="entry name" value="HAD_like"/>
    <property type="match status" value="1"/>
</dbReference>
<evidence type="ECO:0000313" key="2">
    <source>
        <dbReference type="Proteomes" id="UP000249354"/>
    </source>
</evidence>